<accession>A0A931APR1</accession>
<comment type="caution">
    <text evidence="1">The sequence shown here is derived from an EMBL/GenBank/DDBJ whole genome shotgun (WGS) entry which is preliminary data.</text>
</comment>
<evidence type="ECO:0000313" key="1">
    <source>
        <dbReference type="EMBL" id="MBF8436713.1"/>
    </source>
</evidence>
<dbReference type="PIRSF" id="PIRSF019169">
    <property type="entry name" value="PilM"/>
    <property type="match status" value="1"/>
</dbReference>
<dbReference type="SUPFAM" id="SSF53067">
    <property type="entry name" value="Actin-like ATPase domain"/>
    <property type="match status" value="2"/>
</dbReference>
<protein>
    <submittedName>
        <fullName evidence="1">Type IV pilus assembly protein PilM</fullName>
    </submittedName>
</protein>
<dbReference type="Gene3D" id="3.30.1490.300">
    <property type="match status" value="1"/>
</dbReference>
<dbReference type="NCBIfam" id="TIGR01175">
    <property type="entry name" value="pilM"/>
    <property type="match status" value="1"/>
</dbReference>
<reference evidence="1" key="1">
    <citation type="submission" date="2020-11" db="EMBL/GenBank/DDBJ databases">
        <title>Halonatronomonas betainensis gen. nov., sp. nov. a novel haloalkaliphilic representative of the family Halanaerobiacae capable of betaine degradation.</title>
        <authorList>
            <person name="Boltyanskaya Y."/>
            <person name="Kevbrin V."/>
            <person name="Detkova E."/>
            <person name="Grouzdev D.S."/>
            <person name="Koziaeva V."/>
            <person name="Zhilina T."/>
        </authorList>
    </citation>
    <scope>NUCLEOTIDE SEQUENCE</scope>
    <source>
        <strain evidence="1">Z-7014</strain>
    </source>
</reference>
<dbReference type="RefSeq" id="WP_270453624.1">
    <property type="nucleotide sequence ID" value="NZ_JADPIE010000003.1"/>
</dbReference>
<dbReference type="Pfam" id="PF11104">
    <property type="entry name" value="PilM_2"/>
    <property type="match status" value="1"/>
</dbReference>
<organism evidence="1 2">
    <name type="scientific">Halonatronomonas betaini</name>
    <dbReference type="NCBI Taxonomy" id="2778430"/>
    <lineage>
        <taxon>Bacteria</taxon>
        <taxon>Bacillati</taxon>
        <taxon>Bacillota</taxon>
        <taxon>Clostridia</taxon>
        <taxon>Halanaerobiales</taxon>
        <taxon>Halarsenatibacteraceae</taxon>
        <taxon>Halonatronomonas</taxon>
    </lineage>
</organism>
<keyword evidence="2" id="KW-1185">Reference proteome</keyword>
<dbReference type="InterPro" id="IPR043129">
    <property type="entry name" value="ATPase_NBD"/>
</dbReference>
<dbReference type="Gene3D" id="3.30.420.40">
    <property type="match status" value="2"/>
</dbReference>
<sequence length="366" mass="41506">MPRNPLKKLTGVKYTAVDFGHHSLKAVHCKARGDSVKVLKSGLETIPHGAIHNGQIDDISVVSNKLEDLFNEAGIKPGLIIFSPAAGQEFVRRVQVPAMPYNELEEALHWEVQEYLNLPPERVASDFLILEEDEENFEVLLALMPQHILDDYREVFERIGYRARVANMQELGLISLLNYQNNLDDNSAIINIGANKTRILIASSDEFYLSRSVDIAGNSYTRIFKDEEMSWQEADEAKKRTDFTPEKVEDEEETDFEMVVSGFAEENNHQTRMKKLTDELLVEINRSMEYYRERNPNKDLEKLYITGGGSRLYGLKDYIAENLGLETVNINPYDSFNVKNSTSPGEEGRMAVASGLVASEVIHNEN</sequence>
<dbReference type="InterPro" id="IPR050696">
    <property type="entry name" value="FtsA/MreB"/>
</dbReference>
<dbReference type="PANTHER" id="PTHR32432:SF3">
    <property type="entry name" value="ETHANOLAMINE UTILIZATION PROTEIN EUTJ"/>
    <property type="match status" value="1"/>
</dbReference>
<dbReference type="PANTHER" id="PTHR32432">
    <property type="entry name" value="CELL DIVISION PROTEIN FTSA-RELATED"/>
    <property type="match status" value="1"/>
</dbReference>
<dbReference type="EMBL" id="JADPIE010000003">
    <property type="protein sequence ID" value="MBF8436713.1"/>
    <property type="molecule type" value="Genomic_DNA"/>
</dbReference>
<evidence type="ECO:0000313" key="2">
    <source>
        <dbReference type="Proteomes" id="UP000621436"/>
    </source>
</evidence>
<name>A0A931APR1_9FIRM</name>
<dbReference type="InterPro" id="IPR005883">
    <property type="entry name" value="PilM"/>
</dbReference>
<dbReference type="AlphaFoldDB" id="A0A931APR1"/>
<gene>
    <name evidence="1" type="primary">pilM</name>
    <name evidence="1" type="ORF">I0Q91_06475</name>
</gene>
<dbReference type="Proteomes" id="UP000621436">
    <property type="component" value="Unassembled WGS sequence"/>
</dbReference>
<dbReference type="CDD" id="cd24049">
    <property type="entry name" value="ASKHA_NBD_PilM"/>
    <property type="match status" value="1"/>
</dbReference>
<proteinExistence type="predicted"/>